<dbReference type="EMBL" id="RAQQ01000021">
    <property type="protein sequence ID" value="RKF24605.1"/>
    <property type="molecule type" value="Genomic_DNA"/>
</dbReference>
<dbReference type="Proteomes" id="UP000285744">
    <property type="component" value="Unassembled WGS sequence"/>
</dbReference>
<dbReference type="GO" id="GO:0004803">
    <property type="term" value="F:transposase activity"/>
    <property type="evidence" value="ECO:0007669"/>
    <property type="project" value="InterPro"/>
</dbReference>
<evidence type="ECO:0000313" key="3">
    <source>
        <dbReference type="EMBL" id="RKF24605.1"/>
    </source>
</evidence>
<evidence type="ECO:0000259" key="1">
    <source>
        <dbReference type="Pfam" id="PF01609"/>
    </source>
</evidence>
<dbReference type="PANTHER" id="PTHR30007:SF0">
    <property type="entry name" value="TRANSPOSASE"/>
    <property type="match status" value="1"/>
</dbReference>
<feature type="domain" description="Transposase IS4-like" evidence="1">
    <location>
        <begin position="89"/>
        <end position="246"/>
    </location>
</feature>
<comment type="caution">
    <text evidence="3">The sequence shown here is derived from an EMBL/GenBank/DDBJ whole genome shotgun (WGS) entry which is preliminary data.</text>
</comment>
<accession>A0A420EV53</accession>
<feature type="domain" description="Insertion element IS402-like" evidence="2">
    <location>
        <begin position="2"/>
        <end position="72"/>
    </location>
</feature>
<name>A0A420EV53_9ACTN</name>
<dbReference type="GO" id="GO:0006313">
    <property type="term" value="P:DNA transposition"/>
    <property type="evidence" value="ECO:0007669"/>
    <property type="project" value="InterPro"/>
</dbReference>
<gene>
    <name evidence="3" type="ORF">D7I43_24795</name>
</gene>
<dbReference type="Pfam" id="PF01609">
    <property type="entry name" value="DDE_Tnp_1"/>
    <property type="match status" value="1"/>
</dbReference>
<evidence type="ECO:0000259" key="2">
    <source>
        <dbReference type="Pfam" id="PF13340"/>
    </source>
</evidence>
<dbReference type="AlphaFoldDB" id="A0A420EV53"/>
<dbReference type="PANTHER" id="PTHR30007">
    <property type="entry name" value="PHP DOMAIN PROTEIN"/>
    <property type="match status" value="1"/>
</dbReference>
<dbReference type="GO" id="GO:0003677">
    <property type="term" value="F:DNA binding"/>
    <property type="evidence" value="ECO:0007669"/>
    <property type="project" value="InterPro"/>
</dbReference>
<reference evidence="3 4" key="1">
    <citation type="journal article" date="2018" name="Int. J. Syst. Evol. Microbiol.">
        <title>Micromonospora globbae sp. nov., an endophytic actinomycete isolated from roots of Globba winitii C. H. Wright.</title>
        <authorList>
            <person name="Kuncharoen N."/>
            <person name="Pittayakhajonwut P."/>
            <person name="Tanasupawat S."/>
        </authorList>
    </citation>
    <scope>NUCLEOTIDE SEQUENCE [LARGE SCALE GENOMIC DNA]</scope>
    <source>
        <strain evidence="3 4">WPS1-2</strain>
    </source>
</reference>
<organism evidence="3 4">
    <name type="scientific">Micromonospora globbae</name>
    <dbReference type="NCBI Taxonomy" id="1894969"/>
    <lineage>
        <taxon>Bacteria</taxon>
        <taxon>Bacillati</taxon>
        <taxon>Actinomycetota</taxon>
        <taxon>Actinomycetes</taxon>
        <taxon>Micromonosporales</taxon>
        <taxon>Micromonosporaceae</taxon>
        <taxon>Micromonospora</taxon>
    </lineage>
</organism>
<evidence type="ECO:0000313" key="4">
    <source>
        <dbReference type="Proteomes" id="UP000285744"/>
    </source>
</evidence>
<protein>
    <submittedName>
        <fullName evidence="3">IS5 family transposase</fullName>
    </submittedName>
</protein>
<dbReference type="OrthoDB" id="3213859at2"/>
<dbReference type="Pfam" id="PF13340">
    <property type="entry name" value="DUF4096"/>
    <property type="match status" value="1"/>
</dbReference>
<proteinExistence type="predicted"/>
<dbReference type="InterPro" id="IPR002559">
    <property type="entry name" value="Transposase_11"/>
</dbReference>
<dbReference type="InterPro" id="IPR025161">
    <property type="entry name" value="IS402-like_dom"/>
</dbReference>
<sequence>MWQEVSARLPVRDPRRGGRPLVYDQRLIIDTILYVLVAGCSWRMVPHDLAPWDAAYRWFRRWSVLGVWDQIHDALRDAVRAAEGRDRQPSAAVLDAQSAKSSCGGQQIGFDAGKKVRGRKRHLLVDTGGLLLACVVHSASIQDRAGAKLVLTGITARYPHIGLIWADGGYANVVDSSLIDWARSELGVTLQIVKRNDDVKGFQVLPRRWVVERTLGWLSRCRRLDRDYERLPSNSSAFIKIALIRLMAARLAGQQTRYHNIRAEAA</sequence>
<dbReference type="NCBIfam" id="NF033580">
    <property type="entry name" value="transpos_IS5_3"/>
    <property type="match status" value="1"/>
</dbReference>